<feature type="domain" description="Transposase putative helix-turn-helix" evidence="10">
    <location>
        <begin position="1"/>
        <end position="46"/>
    </location>
</feature>
<evidence type="ECO:0000256" key="7">
    <source>
        <dbReference type="ARBA" id="ARBA00023172"/>
    </source>
</evidence>
<evidence type="ECO:0000256" key="6">
    <source>
        <dbReference type="ARBA" id="ARBA00023125"/>
    </source>
</evidence>
<comment type="caution">
    <text evidence="11">The sequence shown here is derived from an EMBL/GenBank/DDBJ whole genome shotgun (WGS) entry which is preliminary data.</text>
</comment>
<dbReference type="Proteomes" id="UP001255917">
    <property type="component" value="Unassembled WGS sequence"/>
</dbReference>
<evidence type="ECO:0000256" key="5">
    <source>
        <dbReference type="ARBA" id="ARBA00022833"/>
    </source>
</evidence>
<keyword evidence="12" id="KW-1185">Reference proteome</keyword>
<evidence type="ECO:0000259" key="10">
    <source>
        <dbReference type="Pfam" id="PF12323"/>
    </source>
</evidence>
<evidence type="ECO:0000313" key="11">
    <source>
        <dbReference type="EMBL" id="MDT8877933.1"/>
    </source>
</evidence>
<name>A0ABU3N9P8_9GAMM</name>
<dbReference type="PANTHER" id="PTHR30405:SF25">
    <property type="entry name" value="RNA-GUIDED DNA ENDONUCLEASE INSQ-RELATED"/>
    <property type="match status" value="1"/>
</dbReference>
<feature type="domain" description="Cas12f1-like TNB" evidence="9">
    <location>
        <begin position="288"/>
        <end position="355"/>
    </location>
</feature>
<keyword evidence="11" id="KW-0378">Hydrolase</keyword>
<dbReference type="InterPro" id="IPR021027">
    <property type="entry name" value="Transposase_put_HTH"/>
</dbReference>
<keyword evidence="3" id="KW-0815">Transposition</keyword>
<evidence type="ECO:0000313" key="12">
    <source>
        <dbReference type="Proteomes" id="UP001255917"/>
    </source>
</evidence>
<evidence type="ECO:0000256" key="2">
    <source>
        <dbReference type="ARBA" id="ARBA00011044"/>
    </source>
</evidence>
<proteinExistence type="inferred from homology"/>
<dbReference type="EMBL" id="JAVXUR010000001">
    <property type="protein sequence ID" value="MDT8877933.1"/>
    <property type="molecule type" value="Genomic_DNA"/>
</dbReference>
<dbReference type="RefSeq" id="WP_315585028.1">
    <property type="nucleotide sequence ID" value="NZ_JAVXUR010000001.1"/>
</dbReference>
<dbReference type="NCBIfam" id="TIGR01766">
    <property type="entry name" value="IS200/IS605 family accessory protein TnpB-like domain"/>
    <property type="match status" value="1"/>
</dbReference>
<dbReference type="InterPro" id="IPR010095">
    <property type="entry name" value="Cas12f1-like_TNB"/>
</dbReference>
<dbReference type="Pfam" id="PF01385">
    <property type="entry name" value="OrfB_IS605"/>
    <property type="match status" value="1"/>
</dbReference>
<dbReference type="InterPro" id="IPR051399">
    <property type="entry name" value="RNA-guided_DNA_endo/Transpos"/>
</dbReference>
<evidence type="ECO:0000256" key="4">
    <source>
        <dbReference type="ARBA" id="ARBA00022723"/>
    </source>
</evidence>
<keyword evidence="5" id="KW-0862">Zinc</keyword>
<evidence type="ECO:0000259" key="8">
    <source>
        <dbReference type="Pfam" id="PF01385"/>
    </source>
</evidence>
<protein>
    <submittedName>
        <fullName evidence="11">RNA-guided endonuclease TnpB family protein</fullName>
    </submittedName>
</protein>
<comment type="similarity">
    <text evidence="2">In the N-terminal section; belongs to the transposase 2 family.</text>
</comment>
<keyword evidence="7" id="KW-0233">DNA recombination</keyword>
<dbReference type="NCBIfam" id="NF040570">
    <property type="entry name" value="guided_TnpB"/>
    <property type="match status" value="1"/>
</dbReference>
<evidence type="ECO:0000256" key="3">
    <source>
        <dbReference type="ARBA" id="ARBA00022578"/>
    </source>
</evidence>
<comment type="similarity">
    <text evidence="1">In the C-terminal section; belongs to the transposase 35 family.</text>
</comment>
<organism evidence="11 12">
    <name type="scientific">Halomonas saccharevitans</name>
    <dbReference type="NCBI Taxonomy" id="416872"/>
    <lineage>
        <taxon>Bacteria</taxon>
        <taxon>Pseudomonadati</taxon>
        <taxon>Pseudomonadota</taxon>
        <taxon>Gammaproteobacteria</taxon>
        <taxon>Oceanospirillales</taxon>
        <taxon>Halomonadaceae</taxon>
        <taxon>Halomonas</taxon>
    </lineage>
</organism>
<evidence type="ECO:0000256" key="1">
    <source>
        <dbReference type="ARBA" id="ARBA00008761"/>
    </source>
</evidence>
<keyword evidence="6" id="KW-0238">DNA-binding</keyword>
<dbReference type="Pfam" id="PF07282">
    <property type="entry name" value="Cas12f1-like_TNB"/>
    <property type="match status" value="1"/>
</dbReference>
<dbReference type="InterPro" id="IPR001959">
    <property type="entry name" value="Transposase"/>
</dbReference>
<keyword evidence="11" id="KW-0255">Endonuclease</keyword>
<dbReference type="PANTHER" id="PTHR30405">
    <property type="entry name" value="TRANSPOSASE"/>
    <property type="match status" value="1"/>
</dbReference>
<keyword evidence="4" id="KW-0479">Metal-binding</keyword>
<gene>
    <name evidence="11" type="ORF">RSO68_00450</name>
</gene>
<dbReference type="Pfam" id="PF12323">
    <property type="entry name" value="HTH_OrfB_IS605"/>
    <property type="match status" value="1"/>
</dbReference>
<dbReference type="GO" id="GO:0004519">
    <property type="term" value="F:endonuclease activity"/>
    <property type="evidence" value="ECO:0007669"/>
    <property type="project" value="UniProtKB-KW"/>
</dbReference>
<keyword evidence="11" id="KW-0540">Nuclease</keyword>
<sequence>MTKRAYKYRFYPTPEQEQLLARTFGCVRFVYNAVLRYRTDAFQQRQEKIGFTAANAELSRMKKAEDTAFLSEVSSVPLQQCLRHQQTAFKNFFEGRFRYPAFKSKRHRQSAEFTRSAFTYRDGKLFLAKCKAPLAIRWSRDLPSEPTTVTVSKDSAGRYFVSCLCEFDPEALPVTPKMVGIDLGLKDLFVTSDGHRIGNLRHAAKYATRLAKAQRRLSKKKLGSKNRAKARQKVARLHAKISDCRMDRLHKLSRQIVNENQVICVESLKVKNMLRNRSLAKSISDAGWGEFVRQVEYKATWADRQVSAIDPWYPSSKRCSACGYVMPEMPLQIRAWTCPECAAEHNRDVNAAVNIKAAGLAVLALGENVSGMELVSESGSR</sequence>
<evidence type="ECO:0000259" key="9">
    <source>
        <dbReference type="Pfam" id="PF07282"/>
    </source>
</evidence>
<reference evidence="12" key="1">
    <citation type="submission" date="2023-07" db="EMBL/GenBank/DDBJ databases">
        <title>Substrates and metabolic shifts associated with increased methane emissions in unrestored hypersaline salterns.</title>
        <authorList>
            <person name="Bueno De Mesquita C.P."/>
            <person name="Tringe S.G."/>
        </authorList>
    </citation>
    <scope>NUCLEOTIDE SEQUENCE [LARGE SCALE GENOMIC DNA]</scope>
    <source>
        <strain evidence="12">I4</strain>
    </source>
</reference>
<accession>A0ABU3N9P8</accession>
<feature type="domain" description="Probable transposase IS891/IS1136/IS1341" evidence="8">
    <location>
        <begin position="169"/>
        <end position="276"/>
    </location>
</feature>